<evidence type="ECO:0000313" key="2">
    <source>
        <dbReference type="EMBL" id="MCM4084939.1"/>
    </source>
</evidence>
<feature type="region of interest" description="Disordered" evidence="1">
    <location>
        <begin position="17"/>
        <end position="36"/>
    </location>
</feature>
<organism evidence="2 3">
    <name type="scientific">Paractinoplanes hotanensis</name>
    <dbReference type="NCBI Taxonomy" id="2906497"/>
    <lineage>
        <taxon>Bacteria</taxon>
        <taxon>Bacillati</taxon>
        <taxon>Actinomycetota</taxon>
        <taxon>Actinomycetes</taxon>
        <taxon>Micromonosporales</taxon>
        <taxon>Micromonosporaceae</taxon>
        <taxon>Paractinoplanes</taxon>
    </lineage>
</organism>
<name>A0ABT0YFV8_9ACTN</name>
<sequence length="132" mass="14251">MGQAVLSDLGENAHRCPVQPVDVVGGNDDRPPPGHHLENVCTGLCHEFDPRGSRGPETEGGPEHTKVSGWRLFNLPPYREQQLLKAGLVDLGLELGAVHEEQLAPLPTPAIMPERNALRSGPRRGGSDQSTR</sequence>
<evidence type="ECO:0000256" key="1">
    <source>
        <dbReference type="SAM" id="MobiDB-lite"/>
    </source>
</evidence>
<gene>
    <name evidence="2" type="ORF">LXN57_46165</name>
</gene>
<proteinExistence type="predicted"/>
<evidence type="ECO:0000313" key="3">
    <source>
        <dbReference type="Proteomes" id="UP001523216"/>
    </source>
</evidence>
<reference evidence="2 3" key="1">
    <citation type="submission" date="2022-06" db="EMBL/GenBank/DDBJ databases">
        <title>Actinoplanes abujensis sp. nov., isolated from Nigerian arid soil.</title>
        <authorList>
            <person name="Ding P."/>
        </authorList>
    </citation>
    <scope>NUCLEOTIDE SEQUENCE [LARGE SCALE GENOMIC DNA]</scope>
    <source>
        <strain evidence="3">TRM88002</strain>
    </source>
</reference>
<dbReference type="EMBL" id="JAMQOL010000088">
    <property type="protein sequence ID" value="MCM4084939.1"/>
    <property type="molecule type" value="Genomic_DNA"/>
</dbReference>
<protein>
    <submittedName>
        <fullName evidence="2">Uncharacterized protein</fullName>
    </submittedName>
</protein>
<dbReference type="Proteomes" id="UP001523216">
    <property type="component" value="Unassembled WGS sequence"/>
</dbReference>
<feature type="region of interest" description="Disordered" evidence="1">
    <location>
        <begin position="104"/>
        <end position="132"/>
    </location>
</feature>
<keyword evidence="3" id="KW-1185">Reference proteome</keyword>
<accession>A0ABT0YFV8</accession>
<feature type="compositionally biased region" description="Basic and acidic residues" evidence="1">
    <location>
        <begin position="27"/>
        <end position="36"/>
    </location>
</feature>
<comment type="caution">
    <text evidence="2">The sequence shown here is derived from an EMBL/GenBank/DDBJ whole genome shotgun (WGS) entry which is preliminary data.</text>
</comment>